<keyword evidence="4" id="KW-1185">Reference proteome</keyword>
<reference evidence="5 6" key="1">
    <citation type="submission" date="2025-04" db="UniProtKB">
        <authorList>
            <consortium name="RefSeq"/>
        </authorList>
    </citation>
    <scope>IDENTIFICATION</scope>
</reference>
<dbReference type="InterPro" id="IPR003877">
    <property type="entry name" value="SPRY_dom"/>
</dbReference>
<dbReference type="InterPro" id="IPR013320">
    <property type="entry name" value="ConA-like_dom_sf"/>
</dbReference>
<evidence type="ECO:0000313" key="6">
    <source>
        <dbReference type="RefSeq" id="XP_040928421.1"/>
    </source>
</evidence>
<dbReference type="Pfam" id="PF25600">
    <property type="entry name" value="TRIM_CC"/>
    <property type="match status" value="1"/>
</dbReference>
<dbReference type="RefSeq" id="XP_055368093.1">
    <property type="nucleotide sequence ID" value="XM_055512118.1"/>
</dbReference>
<dbReference type="Gene3D" id="2.60.120.920">
    <property type="match status" value="1"/>
</dbReference>
<evidence type="ECO:0000259" key="3">
    <source>
        <dbReference type="PROSITE" id="PS50824"/>
    </source>
</evidence>
<dbReference type="Gene3D" id="1.10.533.10">
    <property type="entry name" value="Death Domain, Fas"/>
    <property type="match status" value="1"/>
</dbReference>
<dbReference type="RefSeq" id="XP_055368095.1">
    <property type="nucleotide sequence ID" value="XM_055512120.1"/>
</dbReference>
<dbReference type="InterPro" id="IPR001870">
    <property type="entry name" value="B30.2/SPRY"/>
</dbReference>
<feature type="coiled-coil region" evidence="1">
    <location>
        <begin position="154"/>
        <end position="203"/>
    </location>
</feature>
<evidence type="ECO:0000313" key="5">
    <source>
        <dbReference type="RefSeq" id="XP_040928420.1"/>
    </source>
</evidence>
<dbReference type="SMART" id="SM00449">
    <property type="entry name" value="SPRY"/>
    <property type="match status" value="1"/>
</dbReference>
<name>A0A6P7NML9_BETSP</name>
<dbReference type="FunFam" id="2.60.120.920:FF:000004">
    <property type="entry name" value="Butyrophilin subfamily 1 member A1"/>
    <property type="match status" value="1"/>
</dbReference>
<dbReference type="InterPro" id="IPR011029">
    <property type="entry name" value="DEATH-like_dom_sf"/>
</dbReference>
<feature type="domain" description="B30.2/SPRY" evidence="2">
    <location>
        <begin position="254"/>
        <end position="447"/>
    </location>
</feature>
<dbReference type="RefSeq" id="XP_055368094.1">
    <property type="nucleotide sequence ID" value="XM_055512119.1"/>
</dbReference>
<dbReference type="Proteomes" id="UP000515150">
    <property type="component" value="Chromosome 9"/>
</dbReference>
<evidence type="ECO:0000256" key="1">
    <source>
        <dbReference type="SAM" id="Coils"/>
    </source>
</evidence>
<dbReference type="AlphaFoldDB" id="A0A6P7NML9"/>
<dbReference type="SUPFAM" id="SSF47986">
    <property type="entry name" value="DEATH domain"/>
    <property type="match status" value="1"/>
</dbReference>
<dbReference type="SMART" id="SM01289">
    <property type="entry name" value="PYRIN"/>
    <property type="match status" value="1"/>
</dbReference>
<dbReference type="PRINTS" id="PR01407">
    <property type="entry name" value="BUTYPHLNCDUF"/>
</dbReference>
<dbReference type="RefSeq" id="XP_040928420.1">
    <property type="nucleotide sequence ID" value="XM_041072486.2"/>
</dbReference>
<feature type="domain" description="Pyrin" evidence="3">
    <location>
        <begin position="1"/>
        <end position="91"/>
    </location>
</feature>
<dbReference type="RefSeq" id="XP_040928421.1">
    <property type="nucleotide sequence ID" value="XM_041072487.2"/>
</dbReference>
<dbReference type="PANTHER" id="PTHR24103">
    <property type="entry name" value="E3 UBIQUITIN-PROTEIN LIGASE TRIM"/>
    <property type="match status" value="1"/>
</dbReference>
<keyword evidence="1" id="KW-0175">Coiled coil</keyword>
<dbReference type="SUPFAM" id="SSF49899">
    <property type="entry name" value="Concanavalin A-like lectins/glucanases"/>
    <property type="match status" value="1"/>
</dbReference>
<dbReference type="GeneID" id="114862528"/>
<accession>A0A6P7NML9</accession>
<dbReference type="InterPro" id="IPR043136">
    <property type="entry name" value="B30.2/SPRY_sf"/>
</dbReference>
<dbReference type="InterPro" id="IPR006574">
    <property type="entry name" value="PRY"/>
</dbReference>
<dbReference type="InterPro" id="IPR050143">
    <property type="entry name" value="TRIM/RBCC"/>
</dbReference>
<dbReference type="Pfam" id="PF00622">
    <property type="entry name" value="SPRY"/>
    <property type="match status" value="1"/>
</dbReference>
<dbReference type="Pfam" id="PF02758">
    <property type="entry name" value="PYRIN"/>
    <property type="match status" value="1"/>
</dbReference>
<evidence type="ECO:0000313" key="8">
    <source>
        <dbReference type="RefSeq" id="XP_055368094.1"/>
    </source>
</evidence>
<organism evidence="4 6">
    <name type="scientific">Betta splendens</name>
    <name type="common">Siamese fighting fish</name>
    <dbReference type="NCBI Taxonomy" id="158456"/>
    <lineage>
        <taxon>Eukaryota</taxon>
        <taxon>Metazoa</taxon>
        <taxon>Chordata</taxon>
        <taxon>Craniata</taxon>
        <taxon>Vertebrata</taxon>
        <taxon>Euteleostomi</taxon>
        <taxon>Actinopterygii</taxon>
        <taxon>Neopterygii</taxon>
        <taxon>Teleostei</taxon>
        <taxon>Neoteleostei</taxon>
        <taxon>Acanthomorphata</taxon>
        <taxon>Anabantaria</taxon>
        <taxon>Anabantiformes</taxon>
        <taxon>Anabantoidei</taxon>
        <taxon>Osphronemidae</taxon>
        <taxon>Betta</taxon>
    </lineage>
</organism>
<dbReference type="InterPro" id="IPR003879">
    <property type="entry name" value="Butyrophylin_SPRY"/>
</dbReference>
<dbReference type="CDD" id="cd13733">
    <property type="entry name" value="SPRY_PRY_C-I_1"/>
    <property type="match status" value="1"/>
</dbReference>
<gene>
    <name evidence="5 6 7 8 9 10" type="primary">LOC114862528</name>
</gene>
<dbReference type="SMART" id="SM00589">
    <property type="entry name" value="PRY"/>
    <property type="match status" value="1"/>
</dbReference>
<dbReference type="KEGG" id="bspl:114862528"/>
<evidence type="ECO:0000259" key="2">
    <source>
        <dbReference type="PROSITE" id="PS50188"/>
    </source>
</evidence>
<dbReference type="PROSITE" id="PS50188">
    <property type="entry name" value="B302_SPRY"/>
    <property type="match status" value="1"/>
</dbReference>
<protein>
    <submittedName>
        <fullName evidence="5 6">Nuclear factor 7, ovary-like</fullName>
    </submittedName>
</protein>
<dbReference type="RefSeq" id="XP_055368096.1">
    <property type="nucleotide sequence ID" value="XM_055512121.1"/>
</dbReference>
<evidence type="ECO:0000313" key="7">
    <source>
        <dbReference type="RefSeq" id="XP_055368093.1"/>
    </source>
</evidence>
<dbReference type="CDD" id="cd08321">
    <property type="entry name" value="Pyrin_ASC-like"/>
    <property type="match status" value="1"/>
</dbReference>
<evidence type="ECO:0000313" key="9">
    <source>
        <dbReference type="RefSeq" id="XP_055368095.1"/>
    </source>
</evidence>
<dbReference type="InterPro" id="IPR004020">
    <property type="entry name" value="DAPIN"/>
</dbReference>
<dbReference type="InterPro" id="IPR058030">
    <property type="entry name" value="TRIM8/14/16/25/29/45/65_CC"/>
</dbReference>
<dbReference type="PROSITE" id="PS50824">
    <property type="entry name" value="DAPIN"/>
    <property type="match status" value="1"/>
</dbReference>
<proteinExistence type="predicted"/>
<dbReference type="OrthoDB" id="6105938at2759"/>
<evidence type="ECO:0000313" key="10">
    <source>
        <dbReference type="RefSeq" id="XP_055368096.1"/>
    </source>
</evidence>
<evidence type="ECO:0000313" key="4">
    <source>
        <dbReference type="Proteomes" id="UP000515150"/>
    </source>
</evidence>
<dbReference type="Pfam" id="PF13765">
    <property type="entry name" value="PRY"/>
    <property type="match status" value="1"/>
</dbReference>
<sequence length="448" mass="50831">MYNLKEVLWNTMENLKGEEFKNFKWFLKQRDIVGCSLTIPESRLETADRQDTVDLMVQKYACHEVLKITKKILQKISRNDLVERLKELNNRDTALLICEYENKKATLTKRQLQITTMIQKRRMNICEIRRSAELSQRFATRQTRDSEKVFTELLQSVKRNLSDLVQAIEEKQKTTQKQAEAAIEELEKDISELTKASVELEQLSHVQDQVEFLQGYSSLNAAPLTETELSIAPPSYGRAVGKAVHQLKEDFAKKTQVLIAKAQLSRVQQFAVNVTLDPDTANPYLVLTDDGKQVHCGYNPLNLPDKPQRFNSAINVLGKQSISSGRFYYEVHVEGSTSWDLGVVRESVNRKGSVEAKPDNGYWTMCLRNGDNYKAPAVKLRVQTPPKKVGVFVDYDKGSVSFYDVDSADVLHSFSGCSFQGKLHPFFSPGLQRGKNPTALIISSVNVD</sequence>